<sequence length="298" mass="31432">MDDAGSSLTPLAGGWSGRTFLGEAGGERVVVRLYPPDDPRGPEAPEVDQAVLHLVRGLLPVPDVLEVRRPRPGTGEPGLLVTGWLPGERGDVVVGRLEGEEDADGLRRLGGSMGTVAATLAGMPVRRPGTFLDAELALGDLPDVDLPEWADHRLAGWSSEERGALAEVARDAQDLLDTVGRASLVHSDLNPKNVLVGPGSLVVTAVLDWEFAHAGHPWTDVGNLLRFERHPAYVEGVLAAWTGLRGGTAEDLLDGARAADLWALVDLAARAGDNPVADRAAVLVRAVADSGDLHAWPF</sequence>
<dbReference type="SUPFAM" id="SSF56112">
    <property type="entry name" value="Protein kinase-like (PK-like)"/>
    <property type="match status" value="1"/>
</dbReference>
<dbReference type="PANTHER" id="PTHR21310">
    <property type="entry name" value="AMINOGLYCOSIDE PHOSPHOTRANSFERASE-RELATED-RELATED"/>
    <property type="match status" value="1"/>
</dbReference>
<evidence type="ECO:0000313" key="3">
    <source>
        <dbReference type="Proteomes" id="UP000198742"/>
    </source>
</evidence>
<gene>
    <name evidence="2" type="ORF">SAMN04489844_3507</name>
</gene>
<keyword evidence="2" id="KW-0418">Kinase</keyword>
<dbReference type="Proteomes" id="UP000198742">
    <property type="component" value="Unassembled WGS sequence"/>
</dbReference>
<dbReference type="EMBL" id="FNRT01000002">
    <property type="protein sequence ID" value="SED02719.1"/>
    <property type="molecule type" value="Genomic_DNA"/>
</dbReference>
<reference evidence="3" key="1">
    <citation type="submission" date="2016-10" db="EMBL/GenBank/DDBJ databases">
        <authorList>
            <person name="Varghese N."/>
            <person name="Submissions S."/>
        </authorList>
    </citation>
    <scope>NUCLEOTIDE SEQUENCE [LARGE SCALE GENOMIC DNA]</scope>
    <source>
        <strain evidence="3">DSM 22017</strain>
    </source>
</reference>
<dbReference type="InterPro" id="IPR011009">
    <property type="entry name" value="Kinase-like_dom_sf"/>
</dbReference>
<keyword evidence="2" id="KW-0808">Transferase</keyword>
<evidence type="ECO:0000259" key="1">
    <source>
        <dbReference type="Pfam" id="PF01636"/>
    </source>
</evidence>
<dbReference type="RefSeq" id="WP_245734728.1">
    <property type="nucleotide sequence ID" value="NZ_FNRT01000002.1"/>
</dbReference>
<feature type="domain" description="Aminoglycoside phosphotransferase" evidence="1">
    <location>
        <begin position="8"/>
        <end position="243"/>
    </location>
</feature>
<dbReference type="AlphaFoldDB" id="A0A1H4XAW6"/>
<dbReference type="InterPro" id="IPR002575">
    <property type="entry name" value="Aminoglycoside_PTrfase"/>
</dbReference>
<keyword evidence="3" id="KW-1185">Reference proteome</keyword>
<dbReference type="PANTHER" id="PTHR21310:SF15">
    <property type="entry name" value="AMINOGLYCOSIDE PHOSPHOTRANSFERASE DOMAIN-CONTAINING PROTEIN"/>
    <property type="match status" value="1"/>
</dbReference>
<dbReference type="GO" id="GO:0016301">
    <property type="term" value="F:kinase activity"/>
    <property type="evidence" value="ECO:0007669"/>
    <property type="project" value="UniProtKB-KW"/>
</dbReference>
<name>A0A1H4XAW6_9ACTN</name>
<dbReference type="Gene3D" id="3.90.1200.10">
    <property type="match status" value="1"/>
</dbReference>
<proteinExistence type="predicted"/>
<evidence type="ECO:0000313" key="2">
    <source>
        <dbReference type="EMBL" id="SED02719.1"/>
    </source>
</evidence>
<dbReference type="Pfam" id="PF01636">
    <property type="entry name" value="APH"/>
    <property type="match status" value="1"/>
</dbReference>
<organism evidence="2 3">
    <name type="scientific">Nocardioides exalbidus</name>
    <dbReference type="NCBI Taxonomy" id="402596"/>
    <lineage>
        <taxon>Bacteria</taxon>
        <taxon>Bacillati</taxon>
        <taxon>Actinomycetota</taxon>
        <taxon>Actinomycetes</taxon>
        <taxon>Propionibacteriales</taxon>
        <taxon>Nocardioidaceae</taxon>
        <taxon>Nocardioides</taxon>
    </lineage>
</organism>
<dbReference type="InterPro" id="IPR051678">
    <property type="entry name" value="AGP_Transferase"/>
</dbReference>
<protein>
    <submittedName>
        <fullName evidence="2">Ser/Thr protein kinase RdoA involved in Cpx stress response, MazF antagonist</fullName>
    </submittedName>
</protein>
<dbReference type="STRING" id="402596.SAMN04489844_3507"/>
<accession>A0A1H4XAW6</accession>